<organism evidence="2 3">
    <name type="scientific">Gymnopilus dilepis</name>
    <dbReference type="NCBI Taxonomy" id="231916"/>
    <lineage>
        <taxon>Eukaryota</taxon>
        <taxon>Fungi</taxon>
        <taxon>Dikarya</taxon>
        <taxon>Basidiomycota</taxon>
        <taxon>Agaricomycotina</taxon>
        <taxon>Agaricomycetes</taxon>
        <taxon>Agaricomycetidae</taxon>
        <taxon>Agaricales</taxon>
        <taxon>Agaricineae</taxon>
        <taxon>Hymenogastraceae</taxon>
        <taxon>Gymnopilus</taxon>
    </lineage>
</organism>
<evidence type="ECO:0000256" key="1">
    <source>
        <dbReference type="SAM" id="MobiDB-lite"/>
    </source>
</evidence>
<feature type="region of interest" description="Disordered" evidence="1">
    <location>
        <begin position="65"/>
        <end position="86"/>
    </location>
</feature>
<evidence type="ECO:0000313" key="2">
    <source>
        <dbReference type="EMBL" id="PPQ97434.1"/>
    </source>
</evidence>
<sequence>MLIRHVQFPKYYSPYQTKYEYRVMVTLKEDKEGKTRFLKSVMLSRKGAVRASSGIGVLYSVRRVREEDAKGEDSKSEDSEGGSGKASHVMWAWTVIVNVGTGPALFTMGPETAENPSPVSTLNV</sequence>
<dbReference type="InParanoid" id="A0A409Y307"/>
<proteinExistence type="predicted"/>
<dbReference type="Proteomes" id="UP000284706">
    <property type="component" value="Unassembled WGS sequence"/>
</dbReference>
<dbReference type="AlphaFoldDB" id="A0A409Y307"/>
<keyword evidence="3" id="KW-1185">Reference proteome</keyword>
<feature type="compositionally biased region" description="Basic and acidic residues" evidence="1">
    <location>
        <begin position="65"/>
        <end position="78"/>
    </location>
</feature>
<evidence type="ECO:0000313" key="3">
    <source>
        <dbReference type="Proteomes" id="UP000284706"/>
    </source>
</evidence>
<protein>
    <submittedName>
        <fullName evidence="2">Uncharacterized protein</fullName>
    </submittedName>
</protein>
<dbReference type="EMBL" id="NHYE01001251">
    <property type="protein sequence ID" value="PPQ97434.1"/>
    <property type="molecule type" value="Genomic_DNA"/>
</dbReference>
<reference evidence="2 3" key="1">
    <citation type="journal article" date="2018" name="Evol. Lett.">
        <title>Horizontal gene cluster transfer increased hallucinogenic mushroom diversity.</title>
        <authorList>
            <person name="Reynolds H.T."/>
            <person name="Vijayakumar V."/>
            <person name="Gluck-Thaler E."/>
            <person name="Korotkin H.B."/>
            <person name="Matheny P.B."/>
            <person name="Slot J.C."/>
        </authorList>
    </citation>
    <scope>NUCLEOTIDE SEQUENCE [LARGE SCALE GENOMIC DNA]</scope>
    <source>
        <strain evidence="2 3">SRW20</strain>
    </source>
</reference>
<gene>
    <name evidence="2" type="ORF">CVT26_006781</name>
</gene>
<accession>A0A409Y307</accession>
<comment type="caution">
    <text evidence="2">The sequence shown here is derived from an EMBL/GenBank/DDBJ whole genome shotgun (WGS) entry which is preliminary data.</text>
</comment>
<name>A0A409Y307_9AGAR</name>